<evidence type="ECO:0000256" key="1">
    <source>
        <dbReference type="SAM" id="Phobius"/>
    </source>
</evidence>
<dbReference type="EMBL" id="JXKH01000004">
    <property type="protein sequence ID" value="OJG18583.1"/>
    <property type="molecule type" value="Genomic_DNA"/>
</dbReference>
<accession>A0A1L8RFS9</accession>
<evidence type="ECO:0000313" key="3">
    <source>
        <dbReference type="Proteomes" id="UP000181884"/>
    </source>
</evidence>
<dbReference type="STRING" id="214095.RU97_GL001980"/>
<keyword evidence="1" id="KW-0812">Transmembrane</keyword>
<sequence>MLNLKLAQLADEDKIYQIKLEIAKTTDPRVRQQLQILLADIEGEIAEKKRFGTWLGVIILVVLMVAGFIFAKYFLL</sequence>
<organism evidence="2 3">
    <name type="scientific">Enterococcus canis</name>
    <dbReference type="NCBI Taxonomy" id="214095"/>
    <lineage>
        <taxon>Bacteria</taxon>
        <taxon>Bacillati</taxon>
        <taxon>Bacillota</taxon>
        <taxon>Bacilli</taxon>
        <taxon>Lactobacillales</taxon>
        <taxon>Enterococcaceae</taxon>
        <taxon>Enterococcus</taxon>
    </lineage>
</organism>
<keyword evidence="1" id="KW-0472">Membrane</keyword>
<dbReference type="Proteomes" id="UP000181884">
    <property type="component" value="Unassembled WGS sequence"/>
</dbReference>
<comment type="caution">
    <text evidence="2">The sequence shown here is derived from an EMBL/GenBank/DDBJ whole genome shotgun (WGS) entry which is preliminary data.</text>
</comment>
<evidence type="ECO:0000313" key="2">
    <source>
        <dbReference type="EMBL" id="OJG18583.1"/>
    </source>
</evidence>
<keyword evidence="3" id="KW-1185">Reference proteome</keyword>
<protein>
    <submittedName>
        <fullName evidence="2">Uncharacterized protein</fullName>
    </submittedName>
</protein>
<reference evidence="2 3" key="1">
    <citation type="submission" date="2014-12" db="EMBL/GenBank/DDBJ databases">
        <title>Draft genome sequences of 29 type strains of Enterococci.</title>
        <authorList>
            <person name="Zhong Z."/>
            <person name="Sun Z."/>
            <person name="Liu W."/>
            <person name="Zhang W."/>
            <person name="Zhang H."/>
        </authorList>
    </citation>
    <scope>NUCLEOTIDE SEQUENCE [LARGE SCALE GENOMIC DNA]</scope>
    <source>
        <strain evidence="2 3">DSM 17029</strain>
    </source>
</reference>
<proteinExistence type="predicted"/>
<keyword evidence="1" id="KW-1133">Transmembrane helix</keyword>
<dbReference type="AlphaFoldDB" id="A0A1L8RFS9"/>
<feature type="transmembrane region" description="Helical" evidence="1">
    <location>
        <begin position="54"/>
        <end position="75"/>
    </location>
</feature>
<gene>
    <name evidence="2" type="ORF">RU97_GL001980</name>
</gene>
<name>A0A1L8RFS9_9ENTE</name>